<gene>
    <name evidence="1" type="ORF">GD597_07440</name>
</gene>
<protein>
    <recommendedName>
        <fullName evidence="3">Cytochrome c domain-containing protein</fullName>
    </recommendedName>
</protein>
<evidence type="ECO:0000313" key="1">
    <source>
        <dbReference type="EMBL" id="NNV55286.1"/>
    </source>
</evidence>
<dbReference type="GO" id="GO:0020037">
    <property type="term" value="F:heme binding"/>
    <property type="evidence" value="ECO:0007669"/>
    <property type="project" value="InterPro"/>
</dbReference>
<dbReference type="InterPro" id="IPR036909">
    <property type="entry name" value="Cyt_c-like_dom_sf"/>
</dbReference>
<comment type="caution">
    <text evidence="1">The sequence shown here is derived from an EMBL/GenBank/DDBJ whole genome shotgun (WGS) entry which is preliminary data.</text>
</comment>
<dbReference type="EMBL" id="WHPF01000005">
    <property type="protein sequence ID" value="NNV55286.1"/>
    <property type="molecule type" value="Genomic_DNA"/>
</dbReference>
<dbReference type="Gene3D" id="1.10.760.10">
    <property type="entry name" value="Cytochrome c-like domain"/>
    <property type="match status" value="1"/>
</dbReference>
<evidence type="ECO:0000313" key="2">
    <source>
        <dbReference type="Proteomes" id="UP000598971"/>
    </source>
</evidence>
<dbReference type="SUPFAM" id="SSF46626">
    <property type="entry name" value="Cytochrome c"/>
    <property type="match status" value="1"/>
</dbReference>
<name>A0A8J8FC28_9BACT</name>
<reference evidence="1" key="1">
    <citation type="submission" date="2019-10" db="EMBL/GenBank/DDBJ databases">
        <title>Draft genome sequence of Panacibacter sp. KCS-6.</title>
        <authorList>
            <person name="Yim K.J."/>
        </authorList>
    </citation>
    <scope>NUCLEOTIDE SEQUENCE</scope>
    <source>
        <strain evidence="1">KCS-6</strain>
    </source>
</reference>
<evidence type="ECO:0008006" key="3">
    <source>
        <dbReference type="Google" id="ProtNLM"/>
    </source>
</evidence>
<dbReference type="Proteomes" id="UP000598971">
    <property type="component" value="Unassembled WGS sequence"/>
</dbReference>
<keyword evidence="2" id="KW-1185">Reference proteome</keyword>
<proteinExistence type="predicted"/>
<dbReference type="RefSeq" id="WP_171607220.1">
    <property type="nucleotide sequence ID" value="NZ_WHPF01000005.1"/>
</dbReference>
<sequence length="124" mass="13314">MKKISVIGLLTFISLIFFNSCYYDKADVVYPAVTCDTTTVRLSVELENIMAASCYSCHSGTADLGGGIVLTDYATIKDYADFGILMSCLIQDGSTSAMPKGGAKLSDCEINKFSAWVNRGAPQN</sequence>
<dbReference type="GO" id="GO:0009055">
    <property type="term" value="F:electron transfer activity"/>
    <property type="evidence" value="ECO:0007669"/>
    <property type="project" value="InterPro"/>
</dbReference>
<organism evidence="1 2">
    <name type="scientific">Limnovirga soli</name>
    <dbReference type="NCBI Taxonomy" id="2656915"/>
    <lineage>
        <taxon>Bacteria</taxon>
        <taxon>Pseudomonadati</taxon>
        <taxon>Bacteroidota</taxon>
        <taxon>Chitinophagia</taxon>
        <taxon>Chitinophagales</taxon>
        <taxon>Chitinophagaceae</taxon>
        <taxon>Limnovirga</taxon>
    </lineage>
</organism>
<accession>A0A8J8FC28</accession>
<dbReference type="AlphaFoldDB" id="A0A8J8FC28"/>